<feature type="domain" description="SHOCT" evidence="2">
    <location>
        <begin position="74"/>
        <end position="101"/>
    </location>
</feature>
<dbReference type="Pfam" id="PF09851">
    <property type="entry name" value="SHOCT"/>
    <property type="match status" value="1"/>
</dbReference>
<dbReference type="AlphaFoldDB" id="L9X322"/>
<dbReference type="Proteomes" id="UP000011531">
    <property type="component" value="Unassembled WGS sequence"/>
</dbReference>
<protein>
    <recommendedName>
        <fullName evidence="2">SHOCT domain-containing protein</fullName>
    </recommendedName>
</protein>
<evidence type="ECO:0000313" key="3">
    <source>
        <dbReference type="EMBL" id="ELY54983.1"/>
    </source>
</evidence>
<organism evidence="3 4">
    <name type="scientific">Natronococcus jeotgali DSM 18795</name>
    <dbReference type="NCBI Taxonomy" id="1227498"/>
    <lineage>
        <taxon>Archaea</taxon>
        <taxon>Methanobacteriati</taxon>
        <taxon>Methanobacteriota</taxon>
        <taxon>Stenosarchaea group</taxon>
        <taxon>Halobacteria</taxon>
        <taxon>Halobacteriales</taxon>
        <taxon>Natrialbaceae</taxon>
        <taxon>Natronococcus</taxon>
    </lineage>
</organism>
<dbReference type="PATRIC" id="fig|1227498.3.peg.3178"/>
<accession>L9X322</accession>
<name>L9X322_9EURY</name>
<keyword evidence="4" id="KW-1185">Reference proteome</keyword>
<dbReference type="RefSeq" id="WP_008425314.1">
    <property type="nucleotide sequence ID" value="NZ_AOIA01000132.1"/>
</dbReference>
<keyword evidence="1" id="KW-0812">Transmembrane</keyword>
<evidence type="ECO:0000313" key="4">
    <source>
        <dbReference type="Proteomes" id="UP000011531"/>
    </source>
</evidence>
<proteinExistence type="predicted"/>
<comment type="caution">
    <text evidence="3">The sequence shown here is derived from an EMBL/GenBank/DDBJ whole genome shotgun (WGS) entry which is preliminary data.</text>
</comment>
<feature type="transmembrane region" description="Helical" evidence="1">
    <location>
        <begin position="12"/>
        <end position="32"/>
    </location>
</feature>
<dbReference type="InterPro" id="IPR018649">
    <property type="entry name" value="SHOCT"/>
</dbReference>
<evidence type="ECO:0000259" key="2">
    <source>
        <dbReference type="Pfam" id="PF09851"/>
    </source>
</evidence>
<dbReference type="EMBL" id="AOIA01000132">
    <property type="protein sequence ID" value="ELY54983.1"/>
    <property type="molecule type" value="Genomic_DNA"/>
</dbReference>
<reference evidence="3 4" key="1">
    <citation type="journal article" date="2014" name="PLoS Genet.">
        <title>Phylogenetically driven sequencing of extremely halophilic archaea reveals strategies for static and dynamic osmo-response.</title>
        <authorList>
            <person name="Becker E.A."/>
            <person name="Seitzer P.M."/>
            <person name="Tritt A."/>
            <person name="Larsen D."/>
            <person name="Krusor M."/>
            <person name="Yao A.I."/>
            <person name="Wu D."/>
            <person name="Madern D."/>
            <person name="Eisen J.A."/>
            <person name="Darling A.E."/>
            <person name="Facciotti M.T."/>
        </authorList>
    </citation>
    <scope>NUCLEOTIDE SEQUENCE [LARGE SCALE GENOMIC DNA]</scope>
    <source>
        <strain evidence="3 4">DSM 18795</strain>
    </source>
</reference>
<keyword evidence="1" id="KW-1133">Transmembrane helix</keyword>
<keyword evidence="1" id="KW-0472">Membrane</keyword>
<evidence type="ECO:0000256" key="1">
    <source>
        <dbReference type="SAM" id="Phobius"/>
    </source>
</evidence>
<sequence>MSGDRGDDGYSLTEIFAIKFVLADVIIVAALLFAGPLYAVAITALLVVSVFLVWYLTERAGGADESEPTRESVDPVTELQRRYAAGELSEAEFERKLERLLDADERAERAGLETRELSLERERS</sequence>
<dbReference type="OrthoDB" id="53394at2157"/>
<gene>
    <name evidence="3" type="ORF">C492_16111</name>
</gene>